<dbReference type="PANTHER" id="PTHR11109:SF7">
    <property type="entry name" value="GTP CYCLOHYDROLASE 1"/>
    <property type="match status" value="1"/>
</dbReference>
<organism evidence="8 9">
    <name type="scientific">Homoserinimonas hongtaonis</name>
    <dbReference type="NCBI Taxonomy" id="2079791"/>
    <lineage>
        <taxon>Bacteria</taxon>
        <taxon>Bacillati</taxon>
        <taxon>Actinomycetota</taxon>
        <taxon>Actinomycetes</taxon>
        <taxon>Micrococcales</taxon>
        <taxon>Microbacteriaceae</taxon>
        <taxon>Homoserinimonas</taxon>
    </lineage>
</organism>
<dbReference type="NCBIfam" id="NF006825">
    <property type="entry name" value="PRK09347.1-2"/>
    <property type="match status" value="1"/>
</dbReference>
<dbReference type="EMBL" id="QEEX01000001">
    <property type="protein sequence ID" value="PWB98481.1"/>
    <property type="molecule type" value="Genomic_DNA"/>
</dbReference>
<dbReference type="GO" id="GO:0006729">
    <property type="term" value="P:tetrahydrobiopterin biosynthetic process"/>
    <property type="evidence" value="ECO:0007669"/>
    <property type="project" value="TreeGrafter"/>
</dbReference>
<dbReference type="FunFam" id="3.30.1130.10:FF:000001">
    <property type="entry name" value="GTP cyclohydrolase 1"/>
    <property type="match status" value="1"/>
</dbReference>
<name>A0A2U1T3L5_9MICO</name>
<proteinExistence type="inferred from homology"/>
<evidence type="ECO:0000256" key="6">
    <source>
        <dbReference type="HAMAP-Rule" id="MF_00223"/>
    </source>
</evidence>
<comment type="catalytic activity">
    <reaction evidence="1 6">
        <text>GTP + H2O = 7,8-dihydroneopterin 3'-triphosphate + formate + H(+)</text>
        <dbReference type="Rhea" id="RHEA:17473"/>
        <dbReference type="ChEBI" id="CHEBI:15377"/>
        <dbReference type="ChEBI" id="CHEBI:15378"/>
        <dbReference type="ChEBI" id="CHEBI:15740"/>
        <dbReference type="ChEBI" id="CHEBI:37565"/>
        <dbReference type="ChEBI" id="CHEBI:58462"/>
        <dbReference type="EC" id="3.5.4.16"/>
    </reaction>
</comment>
<dbReference type="GO" id="GO:0046654">
    <property type="term" value="P:tetrahydrofolate biosynthetic process"/>
    <property type="evidence" value="ECO:0007669"/>
    <property type="project" value="UniProtKB-UniRule"/>
</dbReference>
<keyword evidence="5 6" id="KW-0378">Hydrolase</keyword>
<keyword evidence="6" id="KW-0342">GTP-binding</keyword>
<dbReference type="GO" id="GO:0003934">
    <property type="term" value="F:GTP cyclohydrolase I activity"/>
    <property type="evidence" value="ECO:0007669"/>
    <property type="project" value="UniProtKB-UniRule"/>
</dbReference>
<dbReference type="HAMAP" id="MF_00223">
    <property type="entry name" value="FolE"/>
    <property type="match status" value="1"/>
</dbReference>
<keyword evidence="9" id="KW-1185">Reference proteome</keyword>
<dbReference type="PROSITE" id="PS00860">
    <property type="entry name" value="GTP_CYCLOHYDROL_1_2"/>
    <property type="match status" value="1"/>
</dbReference>
<evidence type="ECO:0000313" key="8">
    <source>
        <dbReference type="EMBL" id="PWB98481.1"/>
    </source>
</evidence>
<dbReference type="InterPro" id="IPR018234">
    <property type="entry name" value="GTP_CycHdrlase_I_CS"/>
</dbReference>
<dbReference type="InterPro" id="IPR001474">
    <property type="entry name" value="GTP_CycHdrlase_I"/>
</dbReference>
<dbReference type="RefSeq" id="WP_108998188.1">
    <property type="nucleotide sequence ID" value="NZ_QEEX01000001.1"/>
</dbReference>
<comment type="pathway">
    <text evidence="2 6">Cofactor biosynthesis; 7,8-dihydroneopterin triphosphate biosynthesis; 7,8-dihydroneopterin triphosphate from GTP: step 1/1.</text>
</comment>
<sequence>MTETGQTAQRPDAPRIDVARIEAAVLELLKAIGEDPTRSGLEQTPRRVARAYSEFFAGVGVDALEHLADGIDLEGNTGELVIVRDIHFRSMCEHHLLPFIGVAHLAYLPGDRIVGLGNLVRVVETLSARPQLQERLTDEIADALNDGLEARGVVVVMDASHGCVTARGSQQISSTTVTVASRGELADSVQRAAVLGLMAPTAPDFIGGRNG</sequence>
<dbReference type="EC" id="3.5.4.16" evidence="6"/>
<dbReference type="Gene3D" id="3.30.1130.10">
    <property type="match status" value="1"/>
</dbReference>
<dbReference type="NCBIfam" id="NF006826">
    <property type="entry name" value="PRK09347.1-3"/>
    <property type="match status" value="1"/>
</dbReference>
<dbReference type="Pfam" id="PF01227">
    <property type="entry name" value="GTP_cyclohydroI"/>
    <property type="match status" value="1"/>
</dbReference>
<keyword evidence="6" id="KW-0547">Nucleotide-binding</keyword>
<dbReference type="InterPro" id="IPR043133">
    <property type="entry name" value="GTP-CH-I_C/QueF"/>
</dbReference>
<dbReference type="AlphaFoldDB" id="A0A2U1T3L5"/>
<dbReference type="GO" id="GO:0008270">
    <property type="term" value="F:zinc ion binding"/>
    <property type="evidence" value="ECO:0007669"/>
    <property type="project" value="UniProtKB-UniRule"/>
</dbReference>
<dbReference type="SUPFAM" id="SSF55620">
    <property type="entry name" value="Tetrahydrobiopterin biosynthesis enzymes-like"/>
    <property type="match status" value="1"/>
</dbReference>
<evidence type="ECO:0000259" key="7">
    <source>
        <dbReference type="Pfam" id="PF01227"/>
    </source>
</evidence>
<evidence type="ECO:0000256" key="4">
    <source>
        <dbReference type="ARBA" id="ARBA00022563"/>
    </source>
</evidence>
<dbReference type="GO" id="GO:0005525">
    <property type="term" value="F:GTP binding"/>
    <property type="evidence" value="ECO:0007669"/>
    <property type="project" value="UniProtKB-KW"/>
</dbReference>
<evidence type="ECO:0000313" key="9">
    <source>
        <dbReference type="Proteomes" id="UP000244978"/>
    </source>
</evidence>
<gene>
    <name evidence="6 8" type="primary">folE</name>
    <name evidence="8" type="ORF">DF220_06605</name>
</gene>
<dbReference type="InterPro" id="IPR043134">
    <property type="entry name" value="GTP-CH-I_N"/>
</dbReference>
<comment type="subunit">
    <text evidence="6">Homopolymer.</text>
</comment>
<keyword evidence="6" id="KW-0479">Metal-binding</keyword>
<feature type="binding site" evidence="6">
    <location>
        <position position="163"/>
    </location>
    <ligand>
        <name>Zn(2+)</name>
        <dbReference type="ChEBI" id="CHEBI:29105"/>
    </ligand>
</feature>
<accession>A0A2U1T3L5</accession>
<evidence type="ECO:0000256" key="1">
    <source>
        <dbReference type="ARBA" id="ARBA00001052"/>
    </source>
</evidence>
<dbReference type="PROSITE" id="PS00859">
    <property type="entry name" value="GTP_CYCLOHYDROL_1_1"/>
    <property type="match status" value="1"/>
</dbReference>
<evidence type="ECO:0000256" key="3">
    <source>
        <dbReference type="ARBA" id="ARBA00008085"/>
    </source>
</evidence>
<evidence type="ECO:0000256" key="2">
    <source>
        <dbReference type="ARBA" id="ARBA00005080"/>
    </source>
</evidence>
<dbReference type="NCBIfam" id="TIGR00063">
    <property type="entry name" value="folE"/>
    <property type="match status" value="1"/>
</dbReference>
<feature type="binding site" evidence="6">
    <location>
        <position position="95"/>
    </location>
    <ligand>
        <name>Zn(2+)</name>
        <dbReference type="ChEBI" id="CHEBI:29105"/>
    </ligand>
</feature>
<dbReference type="PANTHER" id="PTHR11109">
    <property type="entry name" value="GTP CYCLOHYDROLASE I"/>
    <property type="match status" value="1"/>
</dbReference>
<dbReference type="Gene3D" id="1.10.286.10">
    <property type="match status" value="1"/>
</dbReference>
<evidence type="ECO:0000256" key="5">
    <source>
        <dbReference type="ARBA" id="ARBA00022801"/>
    </source>
</evidence>
<dbReference type="FunFam" id="1.10.286.10:FF:000001">
    <property type="entry name" value="GTP cyclohydrolase 1"/>
    <property type="match status" value="1"/>
</dbReference>
<dbReference type="UniPathway" id="UPA00848">
    <property type="reaction ID" value="UER00151"/>
</dbReference>
<dbReference type="InterPro" id="IPR020602">
    <property type="entry name" value="GTP_CycHdrlase_I_dom"/>
</dbReference>
<dbReference type="Proteomes" id="UP000244978">
    <property type="component" value="Unassembled WGS sequence"/>
</dbReference>
<keyword evidence="4 6" id="KW-0554">One-carbon metabolism</keyword>
<feature type="binding site" evidence="6">
    <location>
        <position position="92"/>
    </location>
    <ligand>
        <name>Zn(2+)</name>
        <dbReference type="ChEBI" id="CHEBI:29105"/>
    </ligand>
</feature>
<dbReference type="GO" id="GO:0005737">
    <property type="term" value="C:cytoplasm"/>
    <property type="evidence" value="ECO:0007669"/>
    <property type="project" value="TreeGrafter"/>
</dbReference>
<feature type="domain" description="GTP cyclohydrolase I" evidence="7">
    <location>
        <begin position="21"/>
        <end position="196"/>
    </location>
</feature>
<comment type="caution">
    <text evidence="8">The sequence shown here is derived from an EMBL/GenBank/DDBJ whole genome shotgun (WGS) entry which is preliminary data.</text>
</comment>
<keyword evidence="6" id="KW-0862">Zinc</keyword>
<comment type="similarity">
    <text evidence="3 6">Belongs to the GTP cyclohydrolase I family.</text>
</comment>
<reference evidence="9" key="1">
    <citation type="submission" date="2018-04" db="EMBL/GenBank/DDBJ databases">
        <authorList>
            <person name="Liu S."/>
            <person name="Wang Z."/>
            <person name="Li J."/>
        </authorList>
    </citation>
    <scope>NUCLEOTIDE SEQUENCE [LARGE SCALE GENOMIC DNA]</scope>
    <source>
        <strain evidence="9">S1194</strain>
    </source>
</reference>
<dbReference type="GO" id="GO:0006730">
    <property type="term" value="P:one-carbon metabolic process"/>
    <property type="evidence" value="ECO:0007669"/>
    <property type="project" value="UniProtKB-UniRule"/>
</dbReference>
<protein>
    <recommendedName>
        <fullName evidence="6">GTP cyclohydrolase 1</fullName>
        <ecNumber evidence="6">3.5.4.16</ecNumber>
    </recommendedName>
    <alternativeName>
        <fullName evidence="6">GTP cyclohydrolase I</fullName>
        <shortName evidence="6">GTP-CH-I</shortName>
    </alternativeName>
</protein>